<dbReference type="GO" id="GO:0008270">
    <property type="term" value="F:zinc ion binding"/>
    <property type="evidence" value="ECO:0007669"/>
    <property type="project" value="UniProtKB-KW"/>
</dbReference>
<evidence type="ECO:0000256" key="8">
    <source>
        <dbReference type="ARBA" id="ARBA00022833"/>
    </source>
</evidence>
<feature type="compositionally biased region" description="Low complexity" evidence="15">
    <location>
        <begin position="1"/>
        <end position="13"/>
    </location>
</feature>
<feature type="region of interest" description="Disordered" evidence="15">
    <location>
        <begin position="954"/>
        <end position="984"/>
    </location>
</feature>
<dbReference type="InterPro" id="IPR013637">
    <property type="entry name" value="Lys_sp_deMease-like_dom"/>
</dbReference>
<dbReference type="PROSITE" id="PS51184">
    <property type="entry name" value="JMJC"/>
    <property type="match status" value="1"/>
</dbReference>
<dbReference type="InterPro" id="IPR019787">
    <property type="entry name" value="Znf_PHD-finger"/>
</dbReference>
<evidence type="ECO:0000256" key="1">
    <source>
        <dbReference type="ARBA" id="ARBA00001954"/>
    </source>
</evidence>
<keyword evidence="9" id="KW-0560">Oxidoreductase</keyword>
<evidence type="ECO:0000259" key="17">
    <source>
        <dbReference type="PROSITE" id="PS51011"/>
    </source>
</evidence>
<reference evidence="20" key="1">
    <citation type="submission" date="2020-11" db="EMBL/GenBank/DDBJ databases">
        <authorList>
            <consortium name="DOE Joint Genome Institute"/>
            <person name="Ahrendt S."/>
            <person name="Riley R."/>
            <person name="Andreopoulos W."/>
            <person name="Labutti K."/>
            <person name="Pangilinan J."/>
            <person name="Ruiz-Duenas F.J."/>
            <person name="Barrasa J.M."/>
            <person name="Sanchez-Garcia M."/>
            <person name="Camarero S."/>
            <person name="Miyauchi S."/>
            <person name="Serrano A."/>
            <person name="Linde D."/>
            <person name="Babiker R."/>
            <person name="Drula E."/>
            <person name="Ayuso-Fernandez I."/>
            <person name="Pacheco R."/>
            <person name="Padilla G."/>
            <person name="Ferreira P."/>
            <person name="Barriuso J."/>
            <person name="Kellner H."/>
            <person name="Castanera R."/>
            <person name="Alfaro M."/>
            <person name="Ramirez L."/>
            <person name="Pisabarro A.G."/>
            <person name="Kuo A."/>
            <person name="Tritt A."/>
            <person name="Lipzen A."/>
            <person name="He G."/>
            <person name="Yan M."/>
            <person name="Ng V."/>
            <person name="Cullen D."/>
            <person name="Martin F."/>
            <person name="Rosso M.-N."/>
            <person name="Henrissat B."/>
            <person name="Hibbett D."/>
            <person name="Martinez A.T."/>
            <person name="Grigoriev I.V."/>
        </authorList>
    </citation>
    <scope>NUCLEOTIDE SEQUENCE</scope>
    <source>
        <strain evidence="20">CBS 247.69</strain>
    </source>
</reference>
<dbReference type="SMART" id="SM01014">
    <property type="entry name" value="ARID"/>
    <property type="match status" value="1"/>
</dbReference>
<dbReference type="Gene3D" id="1.10.150.60">
    <property type="entry name" value="ARID DNA-binding domain"/>
    <property type="match status" value="1"/>
</dbReference>
<evidence type="ECO:0000256" key="5">
    <source>
        <dbReference type="ARBA" id="ARBA00022723"/>
    </source>
</evidence>
<keyword evidence="5" id="KW-0479">Metal-binding</keyword>
<feature type="compositionally biased region" description="Polar residues" evidence="15">
    <location>
        <begin position="1620"/>
        <end position="1633"/>
    </location>
</feature>
<feature type="domain" description="ARID" evidence="17">
    <location>
        <begin position="226"/>
        <end position="317"/>
    </location>
</feature>
<dbReference type="InterPro" id="IPR013083">
    <property type="entry name" value="Znf_RING/FYVE/PHD"/>
</dbReference>
<dbReference type="PROSITE" id="PS50016">
    <property type="entry name" value="ZF_PHD_2"/>
    <property type="match status" value="1"/>
</dbReference>
<evidence type="ECO:0000256" key="7">
    <source>
        <dbReference type="ARBA" id="ARBA00022771"/>
    </source>
</evidence>
<sequence>MHGSSAPSTPRGTPSRRGRSPRFTTDSPSQSGLTSLPSNFPDKPNSTFFSSLDIRVEGATSFESGSDKETDLAEPEQSTNNESKRAPRKSKTEALAALNSHARSSSPNPDDEGYRDVTNGKVWSTTPIPVSPVLDLSSVKTSSSRHKIVEKAPRPFGLEDCPEFYPTIEEFKDPMVYIRSISGEAKNYGICKVVPPAGWEMPFVTDTEGFRFRTRLQRLNSIEASSRAKLNFLEQLYRFHKQQGNPRVVVPTINHKPLDLWLLRKEVQKLGGFDVVTKGKRWSDLGRILGYRGIPGLSTQIKNSYTRVILPYEHFCDRARNSPTMSPAISRDFHSKTQMNIQSMGKHSRLSATTTTVGDASTPSSPLTATSSPLSEPPDESEYKVGNGASSRPRRSLRMGSHELPISSSKKSIGSDNLLPSPVIPSPIFYDKSKDDTKGTPEQNCEICHKKNRGEEMLLCDGCDCGFHMFCLDPPLDTIPKEQWFCYTCLSGTGGDFGFDEGEEHSLSSFQARDLEFRRTWFESHPPDPAIRKEGVMSNRIGNIDVSEHDVENEFWRLVQSPHETVEVEYGADVHSTTHGSAMPTMETHPLNHYSKDPWNLNNMPIVSDSLLRFIKSDISGMTVPWTYVGMAFSTFCWHNEDHYTYSINFMHWGETKTWYGIPGEDAEKFEAAIKGEAPDLFEAQPDLLFQLVTLMNPKRVTDAGVRVYACNQRAGEFVITFPKAYHAGFNHGLNFNEAVNFALPDWLPYGRDCVQRYREHRKLPVFSHDELLVTITQQSQSIKTAMWLIDSLKEMTDREINDRRRARSQGLVEILEQEDRSEDQYQCTICKTFCYLSQITCQCTTKIVCVDHISLLCEGRTGHQLTLRKRFSDEEVLETHAKVAERAAIPSAWRGKLNKLLLESARPPLRSLRALLAEGDRINFPLPELASLRKCVNRANEWVDSANTFIIRKQSRKRSRRSRGRPSTNEPPMNSLDDPGDRPDRGLDDLYALLREVENLGFDCSEISVLQTLAQQAEDTKIKADALLRQSPADEDREHFLQECKRLLLNGSSVNVLLDELLEVEKIVDREQLVQELEEKLEDEDAALTLEEVRQLLTRARTCNISPDNKHLKLLEARQRVGNNWEERARNILAQPRKTIDELEDFANMDAGIPIDPTVLDRLMSSRAKAKDFDKQALAWLNPEPDAPKPRVQDVMRLVNRAEKDFSIASVTDLRRTAEIATDLESRCDQVLRNRYHDTDDDDVFQTIKQWQTYARDHLRMFSLPTFEKLDTQLKLHYQWISDLPWFCPEHQAPHGASILQDVLECTEPEDDLPPTDEYFTCICNTPVRPPPPGGVSDAVQCDHCYARFHGECAKNGGSCPFCDHHHWNGAIHKERSWHFCFLPNILTKAPEITKNYSEDWKQLELIVHRVDRLSAVIGQFLSFTSQPTNQRPGYIHQVRHYMRKLYKIQFAVSPNPEVSFGLDLAGLHRILAGRPPIVRPKKRRRPRFTFGQDIDADWSDRTRCICRGRTPYLLNYPTVECESCSKLYHAGCVFYPMESPENSRFICPLCCLRKNRTYQYSDVRVKPIASEEQPADVYINTSEMLETFSREIIYKKMAPPYVQTLFVELIAFVPGQPEMSTTSRPSSSNHLVSPKAPISHPNQMQYAPSHHHHPSPPVPAVHADSYITSSTQHVPPPPPWSRWGTMSTPARPPSTQRRQSSSSRSTPQPSSRKRKHVEDTPQPADDFSRVSSSSSVPSSAKRRALPTTPASPPERPVQTLSPSLAMIVSPVNQKVITSPRSPYIPTLRNGPNGSPTMHGPPL</sequence>
<evidence type="ECO:0000259" key="18">
    <source>
        <dbReference type="PROSITE" id="PS51183"/>
    </source>
</evidence>
<dbReference type="Pfam" id="PF02375">
    <property type="entry name" value="JmjN"/>
    <property type="match status" value="1"/>
</dbReference>
<evidence type="ECO:0000313" key="20">
    <source>
        <dbReference type="EMBL" id="KAF9464807.1"/>
    </source>
</evidence>
<evidence type="ECO:0000256" key="2">
    <source>
        <dbReference type="ARBA" id="ARBA00004123"/>
    </source>
</evidence>
<proteinExistence type="inferred from homology"/>
<dbReference type="Pfam" id="PF00628">
    <property type="entry name" value="PHD"/>
    <property type="match status" value="1"/>
</dbReference>
<evidence type="ECO:0000259" key="19">
    <source>
        <dbReference type="PROSITE" id="PS51184"/>
    </source>
</evidence>
<comment type="caution">
    <text evidence="20">The sequence shown here is derived from an EMBL/GenBank/DDBJ whole genome shotgun (WGS) entry which is preliminary data.</text>
</comment>
<dbReference type="PROSITE" id="PS51011">
    <property type="entry name" value="ARID"/>
    <property type="match status" value="1"/>
</dbReference>
<evidence type="ECO:0000256" key="3">
    <source>
        <dbReference type="ARBA" id="ARBA00006801"/>
    </source>
</evidence>
<dbReference type="OrthoDB" id="1678912at2759"/>
<dbReference type="SUPFAM" id="SSF51197">
    <property type="entry name" value="Clavaminate synthase-like"/>
    <property type="match status" value="1"/>
</dbReference>
<protein>
    <recommendedName>
        <fullName evidence="4">[histone H3]-trimethyl-L-lysine(4) demethylase</fullName>
        <ecNumber evidence="4">1.14.11.67</ecNumber>
    </recommendedName>
</protein>
<feature type="domain" description="JmjN" evidence="18">
    <location>
        <begin position="161"/>
        <end position="202"/>
    </location>
</feature>
<dbReference type="GO" id="GO:0000785">
    <property type="term" value="C:chromatin"/>
    <property type="evidence" value="ECO:0007669"/>
    <property type="project" value="TreeGrafter"/>
</dbReference>
<dbReference type="FunFam" id="2.60.120.650:FF:000014">
    <property type="entry name" value="PHD transcription factor (Rum1)"/>
    <property type="match status" value="1"/>
</dbReference>
<dbReference type="SUPFAM" id="SSF57903">
    <property type="entry name" value="FYVE/PHD zinc finger"/>
    <property type="match status" value="2"/>
</dbReference>
<feature type="compositionally biased region" description="Basic residues" evidence="15">
    <location>
        <begin position="954"/>
        <end position="965"/>
    </location>
</feature>
<dbReference type="PANTHER" id="PTHR10694:SF33">
    <property type="entry name" value="LYSINE-SPECIFIC DEMETHYLASE 5"/>
    <property type="match status" value="1"/>
</dbReference>
<evidence type="ECO:0000256" key="11">
    <source>
        <dbReference type="ARBA" id="ARBA00023242"/>
    </source>
</evidence>
<dbReference type="EC" id="1.14.11.67" evidence="4"/>
<feature type="domain" description="PHD-type" evidence="16">
    <location>
        <begin position="442"/>
        <end position="492"/>
    </location>
</feature>
<feature type="region of interest" description="Disordered" evidence="15">
    <location>
        <begin position="1620"/>
        <end position="1764"/>
    </location>
</feature>
<keyword evidence="21" id="KW-1185">Reference proteome</keyword>
<feature type="compositionally biased region" description="Low complexity" evidence="15">
    <location>
        <begin position="1731"/>
        <end position="1741"/>
    </location>
</feature>
<feature type="compositionally biased region" description="Low complexity" evidence="15">
    <location>
        <begin position="1689"/>
        <end position="1712"/>
    </location>
</feature>
<keyword evidence="6" id="KW-0677">Repeat</keyword>
<comment type="similarity">
    <text evidence="3">Belongs to the JARID1 histone demethylase family.</text>
</comment>
<dbReference type="InterPro" id="IPR003347">
    <property type="entry name" value="JmjC_dom"/>
</dbReference>
<dbReference type="InterPro" id="IPR019786">
    <property type="entry name" value="Zinc_finger_PHD-type_CS"/>
</dbReference>
<feature type="region of interest" description="Disordered" evidence="15">
    <location>
        <begin position="1"/>
        <end position="48"/>
    </location>
</feature>
<evidence type="ECO:0000256" key="10">
    <source>
        <dbReference type="ARBA" id="ARBA00023004"/>
    </source>
</evidence>
<gene>
    <name evidence="20" type="ORF">BDZ94DRAFT_1255303</name>
</gene>
<dbReference type="InterPro" id="IPR011011">
    <property type="entry name" value="Znf_FYVE_PHD"/>
</dbReference>
<organism evidence="20 21">
    <name type="scientific">Collybia nuda</name>
    <dbReference type="NCBI Taxonomy" id="64659"/>
    <lineage>
        <taxon>Eukaryota</taxon>
        <taxon>Fungi</taxon>
        <taxon>Dikarya</taxon>
        <taxon>Basidiomycota</taxon>
        <taxon>Agaricomycotina</taxon>
        <taxon>Agaricomycetes</taxon>
        <taxon>Agaricomycetidae</taxon>
        <taxon>Agaricales</taxon>
        <taxon>Tricholomatineae</taxon>
        <taxon>Clitocybaceae</taxon>
        <taxon>Collybia</taxon>
    </lineage>
</organism>
<dbReference type="InterPro" id="IPR003349">
    <property type="entry name" value="JmjN"/>
</dbReference>
<evidence type="ECO:0000256" key="12">
    <source>
        <dbReference type="ARBA" id="ARBA00048734"/>
    </source>
</evidence>
<comment type="catalytic activity">
    <reaction evidence="12">
        <text>N(6),N(6),N(6)-trimethyl-L-lysyl(4)-[histone H3] + 3 2-oxoglutarate + 3 O2 = L-lysyl(4)-[histone H3] + 3 formaldehyde + 3 succinate + 3 CO2</text>
        <dbReference type="Rhea" id="RHEA:60208"/>
        <dbReference type="Rhea" id="RHEA-COMP:15537"/>
        <dbReference type="Rhea" id="RHEA-COMP:15547"/>
        <dbReference type="ChEBI" id="CHEBI:15379"/>
        <dbReference type="ChEBI" id="CHEBI:16526"/>
        <dbReference type="ChEBI" id="CHEBI:16810"/>
        <dbReference type="ChEBI" id="CHEBI:16842"/>
        <dbReference type="ChEBI" id="CHEBI:29969"/>
        <dbReference type="ChEBI" id="CHEBI:30031"/>
        <dbReference type="ChEBI" id="CHEBI:61961"/>
        <dbReference type="EC" id="1.14.11.67"/>
    </reaction>
</comment>
<dbReference type="Pfam" id="PF21323">
    <property type="entry name" value="KDM5_C-hel"/>
    <property type="match status" value="1"/>
</dbReference>
<dbReference type="Gene3D" id="3.30.40.10">
    <property type="entry name" value="Zinc/RING finger domain, C3HC4 (zinc finger)"/>
    <property type="match status" value="2"/>
</dbReference>
<keyword evidence="11" id="KW-0539">Nucleus</keyword>
<dbReference type="Pfam" id="PF08429">
    <property type="entry name" value="PLU-1"/>
    <property type="match status" value="1"/>
</dbReference>
<evidence type="ECO:0000259" key="16">
    <source>
        <dbReference type="PROSITE" id="PS50016"/>
    </source>
</evidence>
<dbReference type="InterPro" id="IPR036431">
    <property type="entry name" value="ARID_dom_sf"/>
</dbReference>
<evidence type="ECO:0000256" key="4">
    <source>
        <dbReference type="ARBA" id="ARBA00012902"/>
    </source>
</evidence>
<feature type="compositionally biased region" description="Polar residues" evidence="15">
    <location>
        <begin position="406"/>
        <end position="415"/>
    </location>
</feature>
<dbReference type="SMART" id="SM00249">
    <property type="entry name" value="PHD"/>
    <property type="match status" value="3"/>
</dbReference>
<dbReference type="SMART" id="SM00558">
    <property type="entry name" value="JmjC"/>
    <property type="match status" value="1"/>
</dbReference>
<dbReference type="GO" id="GO:0005634">
    <property type="term" value="C:nucleus"/>
    <property type="evidence" value="ECO:0007669"/>
    <property type="project" value="UniProtKB-SubCell"/>
</dbReference>
<keyword evidence="8" id="KW-0862">Zinc</keyword>
<dbReference type="CDD" id="cd16100">
    <property type="entry name" value="ARID"/>
    <property type="match status" value="1"/>
</dbReference>
<evidence type="ECO:0000256" key="14">
    <source>
        <dbReference type="SAM" id="Coils"/>
    </source>
</evidence>
<accession>A0A9P5Y759</accession>
<dbReference type="Proteomes" id="UP000807353">
    <property type="component" value="Unassembled WGS sequence"/>
</dbReference>
<keyword evidence="10" id="KW-0408">Iron</keyword>
<feature type="compositionally biased region" description="Polar residues" evidence="15">
    <location>
        <begin position="26"/>
        <end position="48"/>
    </location>
</feature>
<feature type="coiled-coil region" evidence="14">
    <location>
        <begin position="1068"/>
        <end position="1095"/>
    </location>
</feature>
<feature type="domain" description="JmjC" evidence="19">
    <location>
        <begin position="593"/>
        <end position="759"/>
    </location>
</feature>
<feature type="region of interest" description="Disordered" evidence="15">
    <location>
        <begin position="60"/>
        <end position="120"/>
    </location>
</feature>
<dbReference type="SUPFAM" id="SSF46774">
    <property type="entry name" value="ARID-like"/>
    <property type="match status" value="1"/>
</dbReference>
<feature type="compositionally biased region" description="Low complexity" evidence="15">
    <location>
        <begin position="360"/>
        <end position="374"/>
    </location>
</feature>
<dbReference type="PROSITE" id="PS01359">
    <property type="entry name" value="ZF_PHD_1"/>
    <property type="match status" value="2"/>
</dbReference>
<dbReference type="Pfam" id="PF01388">
    <property type="entry name" value="ARID"/>
    <property type="match status" value="1"/>
</dbReference>
<evidence type="ECO:0000256" key="6">
    <source>
        <dbReference type="ARBA" id="ARBA00022737"/>
    </source>
</evidence>
<dbReference type="Gene3D" id="2.60.120.650">
    <property type="entry name" value="Cupin"/>
    <property type="match status" value="1"/>
</dbReference>
<dbReference type="EMBL" id="MU150251">
    <property type="protein sequence ID" value="KAF9464807.1"/>
    <property type="molecule type" value="Genomic_DNA"/>
</dbReference>
<dbReference type="GO" id="GO:0034647">
    <property type="term" value="F:histone H3K4me/H3K4me2/H3K4me3 demethylase activity"/>
    <property type="evidence" value="ECO:0007669"/>
    <property type="project" value="UniProtKB-EC"/>
</dbReference>
<comment type="cofactor">
    <cofactor evidence="1">
        <name>Fe(2+)</name>
        <dbReference type="ChEBI" id="CHEBI:29033"/>
    </cofactor>
</comment>
<dbReference type="Pfam" id="PF02373">
    <property type="entry name" value="JmjC"/>
    <property type="match status" value="1"/>
</dbReference>
<dbReference type="FunFam" id="1.10.150.60:FF:000016">
    <property type="entry name" value="Putative Lysine-specific demethylase 5B"/>
    <property type="match status" value="1"/>
</dbReference>
<evidence type="ECO:0000313" key="21">
    <source>
        <dbReference type="Proteomes" id="UP000807353"/>
    </source>
</evidence>
<keyword evidence="7 13" id="KW-0863">Zinc-finger</keyword>
<dbReference type="GO" id="GO:0003677">
    <property type="term" value="F:DNA binding"/>
    <property type="evidence" value="ECO:0007669"/>
    <property type="project" value="InterPro"/>
</dbReference>
<keyword evidence="14" id="KW-0175">Coiled coil</keyword>
<dbReference type="SMART" id="SM00501">
    <property type="entry name" value="BRIGHT"/>
    <property type="match status" value="1"/>
</dbReference>
<name>A0A9P5Y759_9AGAR</name>
<feature type="compositionally biased region" description="Polar residues" evidence="15">
    <location>
        <begin position="341"/>
        <end position="359"/>
    </location>
</feature>
<dbReference type="InterPro" id="IPR004198">
    <property type="entry name" value="Znf_C5HC2"/>
</dbReference>
<dbReference type="PANTHER" id="PTHR10694">
    <property type="entry name" value="LYSINE-SPECIFIC DEMETHYLASE"/>
    <property type="match status" value="1"/>
</dbReference>
<dbReference type="Pfam" id="PF02928">
    <property type="entry name" value="zf-C5HC2"/>
    <property type="match status" value="1"/>
</dbReference>
<evidence type="ECO:0000256" key="9">
    <source>
        <dbReference type="ARBA" id="ARBA00023002"/>
    </source>
</evidence>
<evidence type="ECO:0000256" key="15">
    <source>
        <dbReference type="SAM" id="MobiDB-lite"/>
    </source>
</evidence>
<dbReference type="GO" id="GO:0006355">
    <property type="term" value="P:regulation of DNA-templated transcription"/>
    <property type="evidence" value="ECO:0007669"/>
    <property type="project" value="TreeGrafter"/>
</dbReference>
<feature type="region of interest" description="Disordered" evidence="15">
    <location>
        <begin position="1779"/>
        <end position="1804"/>
    </location>
</feature>
<dbReference type="InterPro" id="IPR001606">
    <property type="entry name" value="ARID_dom"/>
</dbReference>
<dbReference type="PROSITE" id="PS51183">
    <property type="entry name" value="JMJN"/>
    <property type="match status" value="1"/>
</dbReference>
<dbReference type="InterPro" id="IPR001965">
    <property type="entry name" value="Znf_PHD"/>
</dbReference>
<dbReference type="InterPro" id="IPR048615">
    <property type="entry name" value="KDM5_C-hel"/>
</dbReference>
<evidence type="ECO:0000256" key="13">
    <source>
        <dbReference type="PROSITE-ProRule" id="PRU00146"/>
    </source>
</evidence>
<comment type="subcellular location">
    <subcellularLocation>
        <location evidence="2">Nucleus</location>
    </subcellularLocation>
</comment>
<feature type="region of interest" description="Disordered" evidence="15">
    <location>
        <begin position="341"/>
        <end position="417"/>
    </location>
</feature>
<dbReference type="SMART" id="SM00545">
    <property type="entry name" value="JmjN"/>
    <property type="match status" value="1"/>
</dbReference>